<evidence type="ECO:0000259" key="1">
    <source>
        <dbReference type="Pfam" id="PF01272"/>
    </source>
</evidence>
<organism evidence="2 3">
    <name type="scientific">Cellulophaga fucicola</name>
    <dbReference type="NCBI Taxonomy" id="76595"/>
    <lineage>
        <taxon>Bacteria</taxon>
        <taxon>Pseudomonadati</taxon>
        <taxon>Bacteroidota</taxon>
        <taxon>Flavobacteriia</taxon>
        <taxon>Flavobacteriales</taxon>
        <taxon>Flavobacteriaceae</taxon>
        <taxon>Cellulophaga</taxon>
    </lineage>
</organism>
<dbReference type="InterPro" id="IPR001437">
    <property type="entry name" value="Tscrpt_elong_fac_GreA/B_C"/>
</dbReference>
<accession>A0A1K1Q1G3</accession>
<gene>
    <name evidence="2" type="ORF">SAMN05660313_02248</name>
</gene>
<dbReference type="EMBL" id="FPIY01000003">
    <property type="protein sequence ID" value="SFW53850.1"/>
    <property type="molecule type" value="Genomic_DNA"/>
</dbReference>
<dbReference type="GO" id="GO:0032784">
    <property type="term" value="P:regulation of DNA-templated transcription elongation"/>
    <property type="evidence" value="ECO:0007669"/>
    <property type="project" value="InterPro"/>
</dbReference>
<name>A0A1K1Q1G3_9FLAO</name>
<reference evidence="3" key="1">
    <citation type="submission" date="2016-11" db="EMBL/GenBank/DDBJ databases">
        <authorList>
            <person name="Varghese N."/>
            <person name="Submissions S."/>
        </authorList>
    </citation>
    <scope>NUCLEOTIDE SEQUENCE [LARGE SCALE GENOMIC DNA]</scope>
    <source>
        <strain evidence="3">DSM 24786</strain>
    </source>
</reference>
<dbReference type="STRING" id="76595.SAMN05660313_02248"/>
<sequence length="139" mass="15776">MKYGGLIIEKKEYVLLKKLMNLSGYHKDITYKKSIAKLHEELKTAIVKDERDMPTDVIRFNSIVTIAAEEGWQKNFQLVKPSDSDLKNNKLSILTPMGTAVIGYAKGDKLLWEFPSGEKTLTVANVEQKNNYIDVNTVL</sequence>
<dbReference type="GO" id="GO:0070063">
    <property type="term" value="F:RNA polymerase binding"/>
    <property type="evidence" value="ECO:0007669"/>
    <property type="project" value="InterPro"/>
</dbReference>
<evidence type="ECO:0000313" key="3">
    <source>
        <dbReference type="Proteomes" id="UP000183257"/>
    </source>
</evidence>
<dbReference type="InterPro" id="IPR036953">
    <property type="entry name" value="GreA/GreB_C_sf"/>
</dbReference>
<dbReference type="PANTHER" id="PTHR30437:SF5">
    <property type="entry name" value="REGULATOR OF NUCLEOSIDE DIPHOSPHATE KINASE"/>
    <property type="match status" value="1"/>
</dbReference>
<feature type="domain" description="Transcription elongation factor GreA/GreB C-terminal" evidence="1">
    <location>
        <begin position="54"/>
        <end position="127"/>
    </location>
</feature>
<dbReference type="AlphaFoldDB" id="A0A1K1Q1G3"/>
<dbReference type="GO" id="GO:0016301">
    <property type="term" value="F:kinase activity"/>
    <property type="evidence" value="ECO:0007669"/>
    <property type="project" value="UniProtKB-KW"/>
</dbReference>
<dbReference type="Proteomes" id="UP000183257">
    <property type="component" value="Unassembled WGS sequence"/>
</dbReference>
<dbReference type="PANTHER" id="PTHR30437">
    <property type="entry name" value="TRANSCRIPTION ELONGATION FACTOR GREA"/>
    <property type="match status" value="1"/>
</dbReference>
<evidence type="ECO:0000313" key="2">
    <source>
        <dbReference type="EMBL" id="SFW53850.1"/>
    </source>
</evidence>
<dbReference type="InterPro" id="IPR023459">
    <property type="entry name" value="Tscrpt_elong_fac_GreA/B_fam"/>
</dbReference>
<dbReference type="GO" id="GO:0006354">
    <property type="term" value="P:DNA-templated transcription elongation"/>
    <property type="evidence" value="ECO:0007669"/>
    <property type="project" value="TreeGrafter"/>
</dbReference>
<proteinExistence type="predicted"/>
<dbReference type="Pfam" id="PF01272">
    <property type="entry name" value="GreA_GreB"/>
    <property type="match status" value="1"/>
</dbReference>
<dbReference type="RefSeq" id="WP_072303896.1">
    <property type="nucleotide sequence ID" value="NZ_CBDUMO010000051.1"/>
</dbReference>
<dbReference type="GO" id="GO:0003677">
    <property type="term" value="F:DNA binding"/>
    <property type="evidence" value="ECO:0007669"/>
    <property type="project" value="InterPro"/>
</dbReference>
<dbReference type="OrthoDB" id="192847at2"/>
<protein>
    <submittedName>
        <fullName evidence="2">Regulator of nucleoside diphosphate kinase</fullName>
    </submittedName>
</protein>
<keyword evidence="3" id="KW-1185">Reference proteome</keyword>
<keyword evidence="2" id="KW-0418">Kinase</keyword>
<dbReference type="Gene3D" id="3.10.50.30">
    <property type="entry name" value="Transcription elongation factor, GreA/GreB, C-terminal domain"/>
    <property type="match status" value="1"/>
</dbReference>
<keyword evidence="2" id="KW-0808">Transferase</keyword>
<dbReference type="SUPFAM" id="SSF54534">
    <property type="entry name" value="FKBP-like"/>
    <property type="match status" value="1"/>
</dbReference>